<gene>
    <name evidence="1" type="ORF">RHMOL_Rhmol07G0217900</name>
</gene>
<accession>A0ACC0N3N2</accession>
<name>A0ACC0N3N2_RHOML</name>
<organism evidence="1 2">
    <name type="scientific">Rhododendron molle</name>
    <name type="common">Chinese azalea</name>
    <name type="synonym">Azalea mollis</name>
    <dbReference type="NCBI Taxonomy" id="49168"/>
    <lineage>
        <taxon>Eukaryota</taxon>
        <taxon>Viridiplantae</taxon>
        <taxon>Streptophyta</taxon>
        <taxon>Embryophyta</taxon>
        <taxon>Tracheophyta</taxon>
        <taxon>Spermatophyta</taxon>
        <taxon>Magnoliopsida</taxon>
        <taxon>eudicotyledons</taxon>
        <taxon>Gunneridae</taxon>
        <taxon>Pentapetalae</taxon>
        <taxon>asterids</taxon>
        <taxon>Ericales</taxon>
        <taxon>Ericaceae</taxon>
        <taxon>Ericoideae</taxon>
        <taxon>Rhodoreae</taxon>
        <taxon>Rhododendron</taxon>
    </lineage>
</organism>
<sequence>MESSSTSSAEFGPQPEGFEGIDYPASVAPLRSIGPDKDIINLVDEPSDDTGDDLNEEADAKVEEEEIEDREETPVASSSRAEGTGNVGESSSKLPKRKRKIVALDPDEIPIRTGRDPCPY</sequence>
<reference evidence="1" key="1">
    <citation type="submission" date="2022-02" db="EMBL/GenBank/DDBJ databases">
        <title>Plant Genome Project.</title>
        <authorList>
            <person name="Zhang R.-G."/>
        </authorList>
    </citation>
    <scope>NUCLEOTIDE SEQUENCE</scope>
    <source>
        <strain evidence="1">AT1</strain>
    </source>
</reference>
<evidence type="ECO:0000313" key="1">
    <source>
        <dbReference type="EMBL" id="KAI8547724.1"/>
    </source>
</evidence>
<comment type="caution">
    <text evidence="1">The sequence shown here is derived from an EMBL/GenBank/DDBJ whole genome shotgun (WGS) entry which is preliminary data.</text>
</comment>
<dbReference type="Proteomes" id="UP001062846">
    <property type="component" value="Chromosome 7"/>
</dbReference>
<protein>
    <submittedName>
        <fullName evidence="1">Uncharacterized protein</fullName>
    </submittedName>
</protein>
<dbReference type="EMBL" id="CM046394">
    <property type="protein sequence ID" value="KAI8547724.1"/>
    <property type="molecule type" value="Genomic_DNA"/>
</dbReference>
<proteinExistence type="predicted"/>
<keyword evidence="2" id="KW-1185">Reference proteome</keyword>
<evidence type="ECO:0000313" key="2">
    <source>
        <dbReference type="Proteomes" id="UP001062846"/>
    </source>
</evidence>